<feature type="transmembrane region" description="Helical" evidence="7">
    <location>
        <begin position="317"/>
        <end position="337"/>
    </location>
</feature>
<feature type="transmembrane region" description="Helical" evidence="7">
    <location>
        <begin position="407"/>
        <end position="431"/>
    </location>
</feature>
<evidence type="ECO:0000256" key="7">
    <source>
        <dbReference type="SAM" id="Phobius"/>
    </source>
</evidence>
<feature type="transmembrane region" description="Helical" evidence="7">
    <location>
        <begin position="270"/>
        <end position="296"/>
    </location>
</feature>
<evidence type="ECO:0000256" key="4">
    <source>
        <dbReference type="ARBA" id="ARBA00022989"/>
    </source>
</evidence>
<dbReference type="EMBL" id="LFJN01000046">
    <property type="protein sequence ID" value="KPI35026.1"/>
    <property type="molecule type" value="Genomic_DNA"/>
</dbReference>
<gene>
    <name evidence="9" type="ORF">AB675_11919</name>
</gene>
<dbReference type="RefSeq" id="XP_017994989.1">
    <property type="nucleotide sequence ID" value="XM_018140808.1"/>
</dbReference>
<dbReference type="GO" id="GO:0005886">
    <property type="term" value="C:plasma membrane"/>
    <property type="evidence" value="ECO:0007669"/>
    <property type="project" value="TreeGrafter"/>
</dbReference>
<feature type="domain" description="Major facilitator superfamily (MFS) profile" evidence="8">
    <location>
        <begin position="46"/>
        <end position="559"/>
    </location>
</feature>
<dbReference type="GeneID" id="28732689"/>
<dbReference type="CDD" id="cd06179">
    <property type="entry name" value="MFS_TRI12_like"/>
    <property type="match status" value="1"/>
</dbReference>
<comment type="subcellular location">
    <subcellularLocation>
        <location evidence="1">Membrane</location>
        <topology evidence="1">Multi-pass membrane protein</topology>
    </subcellularLocation>
</comment>
<dbReference type="OrthoDB" id="2587356at2759"/>
<dbReference type="InterPro" id="IPR036259">
    <property type="entry name" value="MFS_trans_sf"/>
</dbReference>
<reference evidence="9 10" key="1">
    <citation type="submission" date="2015-06" db="EMBL/GenBank/DDBJ databases">
        <title>Draft genome of the ant-associated black yeast Phialophora attae CBS 131958.</title>
        <authorList>
            <person name="Moreno L.F."/>
            <person name="Stielow B.J."/>
            <person name="de Hoog S."/>
            <person name="Vicente V.A."/>
            <person name="Weiss V.A."/>
            <person name="de Vries M."/>
            <person name="Cruz L.M."/>
            <person name="Souza E.M."/>
        </authorList>
    </citation>
    <scope>NUCLEOTIDE SEQUENCE [LARGE SCALE GENOMIC DNA]</scope>
    <source>
        <strain evidence="9 10">CBS 131958</strain>
    </source>
</reference>
<dbReference type="AlphaFoldDB" id="A0A0N1GXL3"/>
<evidence type="ECO:0000259" key="8">
    <source>
        <dbReference type="PROSITE" id="PS50850"/>
    </source>
</evidence>
<evidence type="ECO:0000256" key="6">
    <source>
        <dbReference type="SAM" id="MobiDB-lite"/>
    </source>
</evidence>
<dbReference type="Pfam" id="PF06609">
    <property type="entry name" value="TRI12"/>
    <property type="match status" value="1"/>
</dbReference>
<proteinExistence type="predicted"/>
<dbReference type="SUPFAM" id="SSF103473">
    <property type="entry name" value="MFS general substrate transporter"/>
    <property type="match status" value="2"/>
</dbReference>
<feature type="transmembrane region" description="Helical" evidence="7">
    <location>
        <begin position="170"/>
        <end position="190"/>
    </location>
</feature>
<keyword evidence="5 7" id="KW-0472">Membrane</keyword>
<keyword evidence="3 7" id="KW-0812">Transmembrane</keyword>
<organism evidence="9 10">
    <name type="scientific">Cyphellophora attinorum</name>
    <dbReference type="NCBI Taxonomy" id="1664694"/>
    <lineage>
        <taxon>Eukaryota</taxon>
        <taxon>Fungi</taxon>
        <taxon>Dikarya</taxon>
        <taxon>Ascomycota</taxon>
        <taxon>Pezizomycotina</taxon>
        <taxon>Eurotiomycetes</taxon>
        <taxon>Chaetothyriomycetidae</taxon>
        <taxon>Chaetothyriales</taxon>
        <taxon>Cyphellophoraceae</taxon>
        <taxon>Cyphellophora</taxon>
    </lineage>
</organism>
<evidence type="ECO:0000256" key="5">
    <source>
        <dbReference type="ARBA" id="ARBA00023136"/>
    </source>
</evidence>
<feature type="transmembrane region" description="Helical" evidence="7">
    <location>
        <begin position="532"/>
        <end position="551"/>
    </location>
</feature>
<dbReference type="PROSITE" id="PS50850">
    <property type="entry name" value="MFS"/>
    <property type="match status" value="1"/>
</dbReference>
<keyword evidence="10" id="KW-1185">Reference proteome</keyword>
<dbReference type="InterPro" id="IPR005829">
    <property type="entry name" value="Sugar_transporter_CS"/>
</dbReference>
<dbReference type="Proteomes" id="UP000038010">
    <property type="component" value="Unassembled WGS sequence"/>
</dbReference>
<feature type="transmembrane region" description="Helical" evidence="7">
    <location>
        <begin position="83"/>
        <end position="101"/>
    </location>
</feature>
<feature type="transmembrane region" description="Helical" evidence="7">
    <location>
        <begin position="352"/>
        <end position="370"/>
    </location>
</feature>
<dbReference type="PANTHER" id="PTHR23501">
    <property type="entry name" value="MAJOR FACILITATOR SUPERFAMILY"/>
    <property type="match status" value="1"/>
</dbReference>
<feature type="region of interest" description="Disordered" evidence="6">
    <location>
        <begin position="1"/>
        <end position="22"/>
    </location>
</feature>
<feature type="transmembrane region" description="Helical" evidence="7">
    <location>
        <begin position="46"/>
        <end position="71"/>
    </location>
</feature>
<keyword evidence="4 7" id="KW-1133">Transmembrane helix</keyword>
<feature type="transmembrane region" description="Helical" evidence="7">
    <location>
        <begin position="443"/>
        <end position="465"/>
    </location>
</feature>
<protein>
    <submittedName>
        <fullName evidence="9">Protein SGE1</fullName>
    </submittedName>
</protein>
<feature type="transmembrane region" description="Helical" evidence="7">
    <location>
        <begin position="137"/>
        <end position="158"/>
    </location>
</feature>
<dbReference type="PROSITE" id="PS00216">
    <property type="entry name" value="SUGAR_TRANSPORT_1"/>
    <property type="match status" value="1"/>
</dbReference>
<name>A0A0N1GXL3_9EURO</name>
<accession>A0A0N1GXL3</accession>
<evidence type="ECO:0000313" key="10">
    <source>
        <dbReference type="Proteomes" id="UP000038010"/>
    </source>
</evidence>
<dbReference type="VEuPathDB" id="FungiDB:AB675_11919"/>
<dbReference type="InterPro" id="IPR020846">
    <property type="entry name" value="MFS_dom"/>
</dbReference>
<dbReference type="Gene3D" id="1.20.1250.20">
    <property type="entry name" value="MFS general substrate transporter like domains"/>
    <property type="match status" value="2"/>
</dbReference>
<feature type="compositionally biased region" description="Basic and acidic residues" evidence="6">
    <location>
        <begin position="13"/>
        <end position="22"/>
    </location>
</feature>
<evidence type="ECO:0000256" key="1">
    <source>
        <dbReference type="ARBA" id="ARBA00004141"/>
    </source>
</evidence>
<dbReference type="PANTHER" id="PTHR23501:SF109">
    <property type="entry name" value="MAJOR FACILITATOR SUPERFAMILY (MFS) PROFILE DOMAIN-CONTAINING PROTEIN-RELATED"/>
    <property type="match status" value="1"/>
</dbReference>
<evidence type="ECO:0000313" key="9">
    <source>
        <dbReference type="EMBL" id="KPI35026.1"/>
    </source>
</evidence>
<evidence type="ECO:0000256" key="2">
    <source>
        <dbReference type="ARBA" id="ARBA00022448"/>
    </source>
</evidence>
<feature type="transmembrane region" description="Helical" evidence="7">
    <location>
        <begin position="242"/>
        <end position="264"/>
    </location>
</feature>
<dbReference type="InterPro" id="IPR053791">
    <property type="entry name" value="MFS_Tri12-like"/>
</dbReference>
<dbReference type="GO" id="GO:0022857">
    <property type="term" value="F:transmembrane transporter activity"/>
    <property type="evidence" value="ECO:0007669"/>
    <property type="project" value="InterPro"/>
</dbReference>
<comment type="caution">
    <text evidence="9">The sequence shown here is derived from an EMBL/GenBank/DDBJ whole genome shotgun (WGS) entry which is preliminary data.</text>
</comment>
<evidence type="ECO:0000256" key="3">
    <source>
        <dbReference type="ARBA" id="ARBA00022692"/>
    </source>
</evidence>
<dbReference type="InterPro" id="IPR010573">
    <property type="entry name" value="MFS_Str1/Tri12-like"/>
</dbReference>
<keyword evidence="2" id="KW-0813">Transport</keyword>
<feature type="transmembrane region" description="Helical" evidence="7">
    <location>
        <begin position="382"/>
        <end position="401"/>
    </location>
</feature>
<feature type="transmembrane region" description="Helical" evidence="7">
    <location>
        <begin position="202"/>
        <end position="221"/>
    </location>
</feature>
<sequence>MASKGAPQQLGNDKVDASVTHSEDVPAMAETEQELYTTRKIDARTVLGILALAITYESCLFSFVLPVAVLLNINQDIGPSMNIAWVVTAWSLSGAVIMTVAGRLSDIFGRRNFFLAGNTLGIIGCAINSRAHNVSLVILGNTFIGLAGGLQQLAWAAVNELVPKKHRGTTLGIVTLVSLPGSAFGAPIAYSIIRVADWRWTFYISLIVNALAFVLIMICYWPPDFLTLHPEGKSRRQQVAELDFVGITLFAGGLTVFLIGIGFGGNPYRWTSATVLCPLILGGLCVFVAFPLWEVYSPETTAKICPPHLFRNVRTVVVPYGVTFVTGMALISLGTLWPQQIARLFTTDPSTVGWYALANQGSATVGLLIFAQTFGTLRRTRWQFIFVVTIMALFLALNATVTQHTPARAIAFVGIASAMIGATNCVATLIVQLGAKDEDIGLATGLLNSIRAVGGAVGVAIYSSLLNNRIADTWAVEVGEAVVEAGLPPTSVATFLGALQIANLTALEDFNATVLGVGLDAQKTVYVGAFQLVYLVTIAFGGLAVFGALFVGGVDDKLTRQVNVQLERPHLVGHRKDELETTDEEKH</sequence>